<evidence type="ECO:0000313" key="3">
    <source>
        <dbReference type="Proteomes" id="UP001232148"/>
    </source>
</evidence>
<feature type="transmembrane region" description="Helical" evidence="1">
    <location>
        <begin position="71"/>
        <end position="91"/>
    </location>
</feature>
<keyword evidence="1" id="KW-0812">Transmembrane</keyword>
<dbReference type="AlphaFoldDB" id="A0AAD9H4X1"/>
<organism evidence="2 3">
    <name type="scientific">Colletotrichum zoysiae</name>
    <dbReference type="NCBI Taxonomy" id="1216348"/>
    <lineage>
        <taxon>Eukaryota</taxon>
        <taxon>Fungi</taxon>
        <taxon>Dikarya</taxon>
        <taxon>Ascomycota</taxon>
        <taxon>Pezizomycotina</taxon>
        <taxon>Sordariomycetes</taxon>
        <taxon>Hypocreomycetidae</taxon>
        <taxon>Glomerellales</taxon>
        <taxon>Glomerellaceae</taxon>
        <taxon>Colletotrichum</taxon>
        <taxon>Colletotrichum graminicola species complex</taxon>
    </lineage>
</organism>
<comment type="caution">
    <text evidence="2">The sequence shown here is derived from an EMBL/GenBank/DDBJ whole genome shotgun (WGS) entry which is preliminary data.</text>
</comment>
<dbReference type="EMBL" id="MU843044">
    <property type="protein sequence ID" value="KAK2022413.1"/>
    <property type="molecule type" value="Genomic_DNA"/>
</dbReference>
<keyword evidence="1" id="KW-1133">Transmembrane helix</keyword>
<feature type="transmembrane region" description="Helical" evidence="1">
    <location>
        <begin position="103"/>
        <end position="121"/>
    </location>
</feature>
<sequence length="173" mass="20938">MVVIQSFPDDVRYTCMLFFFLETIVRDSIKSRFIYYYIKFNKVLINLIIKYSPSLYLLGLKKVFTLIRSFILLYNLLIVLNYLLLTIYNKIYYREIKLSSIRLLNLALIIIVIVLVVYFLLVEFNKLFKEVLVILFRLYLKDLIIIGYYKYINISNFIRCLLYYLIIINKLKI</sequence>
<evidence type="ECO:0000313" key="2">
    <source>
        <dbReference type="EMBL" id="KAK2022413.1"/>
    </source>
</evidence>
<proteinExistence type="predicted"/>
<protein>
    <submittedName>
        <fullName evidence="2">Uncharacterized protein</fullName>
    </submittedName>
</protein>
<name>A0AAD9H4X1_9PEZI</name>
<accession>A0AAD9H4X1</accession>
<evidence type="ECO:0000256" key="1">
    <source>
        <dbReference type="SAM" id="Phobius"/>
    </source>
</evidence>
<dbReference type="Proteomes" id="UP001232148">
    <property type="component" value="Unassembled WGS sequence"/>
</dbReference>
<keyword evidence="1" id="KW-0472">Membrane</keyword>
<keyword evidence="3" id="KW-1185">Reference proteome</keyword>
<gene>
    <name evidence="2" type="ORF">LX32DRAFT_657719</name>
</gene>
<reference evidence="2" key="1">
    <citation type="submission" date="2021-06" db="EMBL/GenBank/DDBJ databases">
        <title>Comparative genomics, transcriptomics and evolutionary studies reveal genomic signatures of adaptation to plant cell wall in hemibiotrophic fungi.</title>
        <authorList>
            <consortium name="DOE Joint Genome Institute"/>
            <person name="Baroncelli R."/>
            <person name="Diaz J.F."/>
            <person name="Benocci T."/>
            <person name="Peng M."/>
            <person name="Battaglia E."/>
            <person name="Haridas S."/>
            <person name="Andreopoulos W."/>
            <person name="Labutti K."/>
            <person name="Pangilinan J."/>
            <person name="Floch G.L."/>
            <person name="Makela M.R."/>
            <person name="Henrissat B."/>
            <person name="Grigoriev I.V."/>
            <person name="Crouch J.A."/>
            <person name="De Vries R.P."/>
            <person name="Sukno S.A."/>
            <person name="Thon M.R."/>
        </authorList>
    </citation>
    <scope>NUCLEOTIDE SEQUENCE</scope>
    <source>
        <strain evidence="2">MAFF235873</strain>
    </source>
</reference>
<feature type="transmembrane region" description="Helical" evidence="1">
    <location>
        <begin position="33"/>
        <end position="51"/>
    </location>
</feature>